<evidence type="ECO:0000256" key="3">
    <source>
        <dbReference type="ARBA" id="ARBA00022692"/>
    </source>
</evidence>
<feature type="transmembrane region" description="Helical" evidence="6">
    <location>
        <begin position="138"/>
        <end position="157"/>
    </location>
</feature>
<dbReference type="Proteomes" id="UP000305546">
    <property type="component" value="Unassembled WGS sequence"/>
</dbReference>
<feature type="signal peptide" evidence="7">
    <location>
        <begin position="1"/>
        <end position="25"/>
    </location>
</feature>
<dbReference type="EMBL" id="VDFW01000045">
    <property type="protein sequence ID" value="TNC20202.1"/>
    <property type="molecule type" value="Genomic_DNA"/>
</dbReference>
<name>A0A5C4LSW6_9PSEU</name>
<comment type="caution">
    <text evidence="8">The sequence shown here is derived from an EMBL/GenBank/DDBJ whole genome shotgun (WGS) entry which is preliminary data.</text>
</comment>
<evidence type="ECO:0000256" key="1">
    <source>
        <dbReference type="ARBA" id="ARBA00004651"/>
    </source>
</evidence>
<evidence type="ECO:0000313" key="9">
    <source>
        <dbReference type="Proteomes" id="UP000305546"/>
    </source>
</evidence>
<feature type="transmembrane region" description="Helical" evidence="6">
    <location>
        <begin position="51"/>
        <end position="72"/>
    </location>
</feature>
<keyword evidence="4 6" id="KW-1133">Transmembrane helix</keyword>
<evidence type="ECO:0000256" key="4">
    <source>
        <dbReference type="ARBA" id="ARBA00022989"/>
    </source>
</evidence>
<feature type="transmembrane region" description="Helical" evidence="6">
    <location>
        <begin position="578"/>
        <end position="600"/>
    </location>
</feature>
<evidence type="ECO:0000256" key="7">
    <source>
        <dbReference type="SAM" id="SignalP"/>
    </source>
</evidence>
<keyword evidence="5 6" id="KW-0472">Membrane</keyword>
<dbReference type="OrthoDB" id="5241646at2"/>
<gene>
    <name evidence="8" type="ORF">FG385_31275</name>
</gene>
<dbReference type="Pfam" id="PF09678">
    <property type="entry name" value="Caa3_CtaG"/>
    <property type="match status" value="1"/>
</dbReference>
<keyword evidence="2" id="KW-1003">Cell membrane</keyword>
<feature type="transmembrane region" description="Helical" evidence="6">
    <location>
        <begin position="254"/>
        <end position="278"/>
    </location>
</feature>
<evidence type="ECO:0000256" key="6">
    <source>
        <dbReference type="SAM" id="Phobius"/>
    </source>
</evidence>
<keyword evidence="9" id="KW-1185">Reference proteome</keyword>
<protein>
    <submittedName>
        <fullName evidence="8">Copper resistance protein CopD</fullName>
    </submittedName>
</protein>
<accession>A0A5C4LSW6</accession>
<feature type="transmembrane region" description="Helical" evidence="6">
    <location>
        <begin position="93"/>
        <end position="118"/>
    </location>
</feature>
<sequence>MSPRAAAATGLVLACAALAVLSALAGAGPYHAVGNADPGALVSIGAPVLRLLADVAAALTVGALVFTGMFTRPQQTGLLSGPGYAELRIAGRAATAWAVIAVLLVPWSAAATAGLPLGTVLDPAALVGLIGASEEPRAWLVTAVAAAVVAVGSRLVLRWHPALLLLGTAVFAVLPPLVTGHGSGDMGHDLALAALVVHVPAAAIWFGGLFAVLRRGRTPEHLARYARLATGCWLVLIGSGLVLGLVLAPPGQWLSGYGLVLAVKTVFAIALGAAGLRLRRRARFWRAELLTLLGLFALSADLTHLSVPAVLGRAATTTQAMLGYDLAGPPTVLRLLTEWRIDPLFAPLAILLALAYLAGVRRVRGYGQPWPAGRTAAWLAGCAVVLVATSSGLGRYAAAMFSMHMAAHMLLSMLAPALLVLGGPLTLVRTARPVGTGLPGLRDWLDLVRDSTLVRALTHPFVVLVLFAGSPFALYFTGLFDAAARFHWAHLAIDAWFLGVGYLFLWPVIGVDAAPRPLPNAARLGLLLAAMPADILFGAVVLGTSRLIGNGVASAQMYSALALPWVPDLHADQRLAGLLALVVGELTLLVVLGALIGRWARVDADDEPELTGLTLTARTGRGQE</sequence>
<feature type="transmembrane region" description="Helical" evidence="6">
    <location>
        <begin position="344"/>
        <end position="363"/>
    </location>
</feature>
<dbReference type="InterPro" id="IPR019108">
    <property type="entry name" value="Caa3_assmbl_CtaG-rel"/>
</dbReference>
<feature type="transmembrane region" description="Helical" evidence="6">
    <location>
        <begin position="375"/>
        <end position="398"/>
    </location>
</feature>
<dbReference type="RefSeq" id="WP_139100410.1">
    <property type="nucleotide sequence ID" value="NZ_VDFW01000045.1"/>
</dbReference>
<feature type="transmembrane region" description="Helical" evidence="6">
    <location>
        <begin position="290"/>
        <end position="311"/>
    </location>
</feature>
<proteinExistence type="predicted"/>
<evidence type="ECO:0000256" key="2">
    <source>
        <dbReference type="ARBA" id="ARBA00022475"/>
    </source>
</evidence>
<feature type="transmembrane region" description="Helical" evidence="6">
    <location>
        <begin position="488"/>
        <end position="509"/>
    </location>
</feature>
<feature type="transmembrane region" description="Helical" evidence="6">
    <location>
        <begin position="452"/>
        <end position="476"/>
    </location>
</feature>
<feature type="chain" id="PRO_5038755844" evidence="7">
    <location>
        <begin position="26"/>
        <end position="624"/>
    </location>
</feature>
<dbReference type="GO" id="GO:0005886">
    <property type="term" value="C:plasma membrane"/>
    <property type="evidence" value="ECO:0007669"/>
    <property type="project" value="UniProtKB-SubCell"/>
</dbReference>
<keyword evidence="3 6" id="KW-0812">Transmembrane</keyword>
<feature type="transmembrane region" description="Helical" evidence="6">
    <location>
        <begin position="162"/>
        <end position="178"/>
    </location>
</feature>
<feature type="transmembrane region" description="Helical" evidence="6">
    <location>
        <begin position="410"/>
        <end position="431"/>
    </location>
</feature>
<feature type="transmembrane region" description="Helical" evidence="6">
    <location>
        <begin position="190"/>
        <end position="213"/>
    </location>
</feature>
<dbReference type="PROSITE" id="PS51257">
    <property type="entry name" value="PROKAR_LIPOPROTEIN"/>
    <property type="match status" value="1"/>
</dbReference>
<evidence type="ECO:0000313" key="8">
    <source>
        <dbReference type="EMBL" id="TNC20202.1"/>
    </source>
</evidence>
<keyword evidence="7" id="KW-0732">Signal</keyword>
<feature type="transmembrane region" description="Helical" evidence="6">
    <location>
        <begin position="521"/>
        <end position="541"/>
    </location>
</feature>
<comment type="subcellular location">
    <subcellularLocation>
        <location evidence="1">Cell membrane</location>
        <topology evidence="1">Multi-pass membrane protein</topology>
    </subcellularLocation>
</comment>
<evidence type="ECO:0000256" key="5">
    <source>
        <dbReference type="ARBA" id="ARBA00023136"/>
    </source>
</evidence>
<organism evidence="8 9">
    <name type="scientific">Amycolatopsis alkalitolerans</name>
    <dbReference type="NCBI Taxonomy" id="2547244"/>
    <lineage>
        <taxon>Bacteria</taxon>
        <taxon>Bacillati</taxon>
        <taxon>Actinomycetota</taxon>
        <taxon>Actinomycetes</taxon>
        <taxon>Pseudonocardiales</taxon>
        <taxon>Pseudonocardiaceae</taxon>
        <taxon>Amycolatopsis</taxon>
    </lineage>
</organism>
<reference evidence="8 9" key="1">
    <citation type="submission" date="2019-06" db="EMBL/GenBank/DDBJ databases">
        <title>Amycolatopsis alkalitolerans sp. nov., isolated from Gastrodia elata Blume.</title>
        <authorList>
            <person name="Narsing Rao M.P."/>
            <person name="Li W.J."/>
        </authorList>
    </citation>
    <scope>NUCLEOTIDE SEQUENCE [LARGE SCALE GENOMIC DNA]</scope>
    <source>
        <strain evidence="8 9">SYSUP0005</strain>
    </source>
</reference>
<dbReference type="AlphaFoldDB" id="A0A5C4LSW6"/>
<feature type="transmembrane region" description="Helical" evidence="6">
    <location>
        <begin position="225"/>
        <end position="248"/>
    </location>
</feature>